<evidence type="ECO:0000256" key="2">
    <source>
        <dbReference type="SAM" id="Phobius"/>
    </source>
</evidence>
<proteinExistence type="inferred from homology"/>
<gene>
    <name evidence="3" type="ORF">NOO_LOCUS8603</name>
</gene>
<evidence type="ECO:0000313" key="3">
    <source>
        <dbReference type="EMBL" id="VDM91361.1"/>
    </source>
</evidence>
<comment type="similarity">
    <text evidence="1">Belongs to the major facilitator superfamily.</text>
</comment>
<evidence type="ECO:0000313" key="5">
    <source>
        <dbReference type="WBParaSite" id="nOo.2.0.1.t08603-RA"/>
    </source>
</evidence>
<protein>
    <submittedName>
        <fullName evidence="5">Aa_trans domain-containing protein</fullName>
    </submittedName>
</protein>
<keyword evidence="2" id="KW-0812">Transmembrane</keyword>
<keyword evidence="2" id="KW-1133">Transmembrane helix</keyword>
<sequence>MLRKKSHKKLKTSLALLGCLCGFSNCLVIQFDAYFPIYINAVLLGATQAILLITSLSAVAKLIRQDTGSGAFVYGILSSMDKISNGIVLQMIELFSPSSCIRYLEMIHCPI</sequence>
<dbReference type="EMBL" id="UYRW01003686">
    <property type="protein sequence ID" value="VDM91361.1"/>
    <property type="molecule type" value="Genomic_DNA"/>
</dbReference>
<dbReference type="GO" id="GO:0015293">
    <property type="term" value="F:symporter activity"/>
    <property type="evidence" value="ECO:0007669"/>
    <property type="project" value="InterPro"/>
</dbReference>
<dbReference type="AlphaFoldDB" id="A0A182EKG6"/>
<reference evidence="3 4" key="2">
    <citation type="submission" date="2018-08" db="EMBL/GenBank/DDBJ databases">
        <authorList>
            <person name="Laetsch R D."/>
            <person name="Stevens L."/>
            <person name="Kumar S."/>
            <person name="Blaxter L. M."/>
        </authorList>
    </citation>
    <scope>NUCLEOTIDE SEQUENCE [LARGE SCALE GENOMIC DNA]</scope>
</reference>
<dbReference type="WBParaSite" id="nOo.2.0.1.t08603-RA">
    <property type="protein sequence ID" value="nOo.2.0.1.t08603-RA"/>
    <property type="gene ID" value="nOo.2.0.1.g08603"/>
</dbReference>
<dbReference type="PANTHER" id="PTHR11328">
    <property type="entry name" value="MAJOR FACILITATOR SUPERFAMILY DOMAIN-CONTAINING PROTEIN"/>
    <property type="match status" value="1"/>
</dbReference>
<dbReference type="Proteomes" id="UP000271087">
    <property type="component" value="Unassembled WGS sequence"/>
</dbReference>
<keyword evidence="4" id="KW-1185">Reference proteome</keyword>
<organism evidence="5">
    <name type="scientific">Onchocerca ochengi</name>
    <name type="common">Filarial nematode worm</name>
    <dbReference type="NCBI Taxonomy" id="42157"/>
    <lineage>
        <taxon>Eukaryota</taxon>
        <taxon>Metazoa</taxon>
        <taxon>Ecdysozoa</taxon>
        <taxon>Nematoda</taxon>
        <taxon>Chromadorea</taxon>
        <taxon>Rhabditida</taxon>
        <taxon>Spirurina</taxon>
        <taxon>Spiruromorpha</taxon>
        <taxon>Filarioidea</taxon>
        <taxon>Onchocercidae</taxon>
        <taxon>Onchocerca</taxon>
    </lineage>
</organism>
<evidence type="ECO:0000256" key="1">
    <source>
        <dbReference type="ARBA" id="ARBA00008335"/>
    </source>
</evidence>
<dbReference type="GO" id="GO:0005886">
    <property type="term" value="C:plasma membrane"/>
    <property type="evidence" value="ECO:0007669"/>
    <property type="project" value="TreeGrafter"/>
</dbReference>
<evidence type="ECO:0000313" key="4">
    <source>
        <dbReference type="Proteomes" id="UP000271087"/>
    </source>
</evidence>
<reference evidence="5" key="1">
    <citation type="submission" date="2016-06" db="UniProtKB">
        <authorList>
            <consortium name="WormBaseParasite"/>
        </authorList>
    </citation>
    <scope>IDENTIFICATION</scope>
</reference>
<dbReference type="InterPro" id="IPR039672">
    <property type="entry name" value="MFS_2"/>
</dbReference>
<dbReference type="GO" id="GO:0008643">
    <property type="term" value="P:carbohydrate transport"/>
    <property type="evidence" value="ECO:0007669"/>
    <property type="project" value="InterPro"/>
</dbReference>
<name>A0A182EKG6_ONCOC</name>
<accession>A0A182EKG6</accession>
<dbReference type="PANTHER" id="PTHR11328:SF28">
    <property type="entry name" value="MAJOR FACILITATOR SUPERFAMILY DOMAIN-CONTAINING PROTEIN 12"/>
    <property type="match status" value="1"/>
</dbReference>
<keyword evidence="2" id="KW-0472">Membrane</keyword>
<dbReference type="STRING" id="42157.A0A182EKG6"/>
<dbReference type="OrthoDB" id="5869602at2759"/>
<feature type="transmembrane region" description="Helical" evidence="2">
    <location>
        <begin position="38"/>
        <end position="59"/>
    </location>
</feature>